<keyword evidence="2" id="KW-1185">Reference proteome</keyword>
<accession>A0A066RQA5</accession>
<proteinExistence type="predicted"/>
<dbReference type="STRING" id="1654360.EA58_11930"/>
<evidence type="ECO:0000313" key="2">
    <source>
        <dbReference type="Proteomes" id="UP000027192"/>
    </source>
</evidence>
<dbReference type="PANTHER" id="PTHR36513:SF1">
    <property type="entry name" value="TRANSMEMBRANE PROTEIN"/>
    <property type="match status" value="1"/>
</dbReference>
<dbReference type="InterPro" id="IPR010297">
    <property type="entry name" value="DUF900_hydrolase"/>
</dbReference>
<evidence type="ECO:0000313" key="1">
    <source>
        <dbReference type="EMBL" id="KDM91276.1"/>
    </source>
</evidence>
<organism evidence="1 2">
    <name type="scientific">Photobacterium galatheae</name>
    <dbReference type="NCBI Taxonomy" id="1654360"/>
    <lineage>
        <taxon>Bacteria</taxon>
        <taxon>Pseudomonadati</taxon>
        <taxon>Pseudomonadota</taxon>
        <taxon>Gammaproteobacteria</taxon>
        <taxon>Vibrionales</taxon>
        <taxon>Vibrionaceae</taxon>
        <taxon>Photobacterium</taxon>
    </lineage>
</organism>
<dbReference type="SUPFAM" id="SSF53474">
    <property type="entry name" value="alpha/beta-Hydrolases"/>
    <property type="match status" value="1"/>
</dbReference>
<dbReference type="Pfam" id="PF05990">
    <property type="entry name" value="DUF900"/>
    <property type="match status" value="1"/>
</dbReference>
<gene>
    <name evidence="1" type="ORF">EA58_11930</name>
</gene>
<dbReference type="InterPro" id="IPR029058">
    <property type="entry name" value="AB_hydrolase_fold"/>
</dbReference>
<protein>
    <recommendedName>
        <fullName evidence="3">Esterase</fullName>
    </recommendedName>
</protein>
<sequence length="293" mass="33402">MTKVSIPMLHHKKGVVESPSLWRFEFRENPDRHVVLLDVVQLKNDSFFNKINDHLKEGRRSAFIFVHGFNVTFEDAARRTAQMTYDLKFKGIPIFYSWPSSGSMLKYPSDEGNVEWSKNNIKYFLRDFLKKTQAENVYLLAHSMGNRALIDAYIDVENEYPNLGRKIKEVILAAPDIDAEVFKNDIVPALAGIGKPVTLYASSEDIPLKLSKEFHGGYPRAGDSGNSIIIAPGIETVDVTGVTSGFWGHSYLTEEKTILTDLFYIINHDIRANERASLNPINTRRGMYWKLIR</sequence>
<evidence type="ECO:0008006" key="3">
    <source>
        <dbReference type="Google" id="ProtNLM"/>
    </source>
</evidence>
<dbReference type="PANTHER" id="PTHR36513">
    <property type="entry name" value="ABC TRANSMEMBRANE TYPE-1 DOMAIN-CONTAINING PROTEIN"/>
    <property type="match status" value="1"/>
</dbReference>
<name>A0A066RQA5_9GAMM</name>
<reference evidence="1 2" key="1">
    <citation type="submission" date="2014-04" db="EMBL/GenBank/DDBJ databases">
        <title>Draft genome sequence of Photobacterium halotolerans S2753: a solonamide, ngercheumicin and holomycin producer.</title>
        <authorList>
            <person name="Machado H.R."/>
            <person name="Gram L."/>
        </authorList>
    </citation>
    <scope>NUCLEOTIDE SEQUENCE [LARGE SCALE GENOMIC DNA]</scope>
    <source>
        <strain evidence="1 2">S2753</strain>
    </source>
</reference>
<dbReference type="AlphaFoldDB" id="A0A066RQA5"/>
<dbReference type="EMBL" id="JMIB01000023">
    <property type="protein sequence ID" value="KDM91276.1"/>
    <property type="molecule type" value="Genomic_DNA"/>
</dbReference>
<dbReference type="Gene3D" id="3.40.50.1820">
    <property type="entry name" value="alpha/beta hydrolase"/>
    <property type="match status" value="1"/>
</dbReference>
<comment type="caution">
    <text evidence="1">The sequence shown here is derived from an EMBL/GenBank/DDBJ whole genome shotgun (WGS) entry which is preliminary data.</text>
</comment>
<dbReference type="Proteomes" id="UP000027192">
    <property type="component" value="Unassembled WGS sequence"/>
</dbReference>